<reference evidence="4" key="1">
    <citation type="journal article" date="2024" name="IScience">
        <title>Strigolactones Initiate the Formation of Haustorium-like Structures in Castilleja.</title>
        <authorList>
            <person name="Buerger M."/>
            <person name="Peterson D."/>
            <person name="Chory J."/>
        </authorList>
    </citation>
    <scope>NUCLEOTIDE SEQUENCE [LARGE SCALE GENOMIC DNA]</scope>
</reference>
<evidence type="ECO:0000313" key="4">
    <source>
        <dbReference type="Proteomes" id="UP001632038"/>
    </source>
</evidence>
<dbReference type="Proteomes" id="UP001632038">
    <property type="component" value="Unassembled WGS sequence"/>
</dbReference>
<comment type="similarity">
    <text evidence="1">Belongs to the WEB family.</text>
</comment>
<evidence type="ECO:0008006" key="5">
    <source>
        <dbReference type="Google" id="ProtNLM"/>
    </source>
</evidence>
<gene>
    <name evidence="3" type="ORF">CASFOL_034653</name>
</gene>
<organism evidence="3 4">
    <name type="scientific">Castilleja foliolosa</name>
    <dbReference type="NCBI Taxonomy" id="1961234"/>
    <lineage>
        <taxon>Eukaryota</taxon>
        <taxon>Viridiplantae</taxon>
        <taxon>Streptophyta</taxon>
        <taxon>Embryophyta</taxon>
        <taxon>Tracheophyta</taxon>
        <taxon>Spermatophyta</taxon>
        <taxon>Magnoliopsida</taxon>
        <taxon>eudicotyledons</taxon>
        <taxon>Gunneridae</taxon>
        <taxon>Pentapetalae</taxon>
        <taxon>asterids</taxon>
        <taxon>lamiids</taxon>
        <taxon>Lamiales</taxon>
        <taxon>Orobanchaceae</taxon>
        <taxon>Pedicularideae</taxon>
        <taxon>Castillejinae</taxon>
        <taxon>Castilleja</taxon>
    </lineage>
</organism>
<keyword evidence="4" id="KW-1185">Reference proteome</keyword>
<accession>A0ABD3BRK0</accession>
<sequence>MQAAEAREIADKKVMAARTWIEALKASEKENQIKTEVLLQESKEMREEGREYKIRQTEESMNAEKTVEEDDFEKWRQMMEPEKSKPGIGVHKVIGFLERKKLNYPLTISL</sequence>
<proteinExistence type="inferred from homology"/>
<comment type="caution">
    <text evidence="3">The sequence shown here is derived from an EMBL/GenBank/DDBJ whole genome shotgun (WGS) entry which is preliminary data.</text>
</comment>
<keyword evidence="2" id="KW-0175">Coiled coil</keyword>
<evidence type="ECO:0000256" key="1">
    <source>
        <dbReference type="ARBA" id="ARBA00005485"/>
    </source>
</evidence>
<protein>
    <recommendedName>
        <fullName evidence="5">Clathrin light chain</fullName>
    </recommendedName>
</protein>
<name>A0ABD3BRK0_9LAMI</name>
<dbReference type="EMBL" id="JAVIJP010000066">
    <property type="protein sequence ID" value="KAL3619741.1"/>
    <property type="molecule type" value="Genomic_DNA"/>
</dbReference>
<evidence type="ECO:0000313" key="3">
    <source>
        <dbReference type="EMBL" id="KAL3619741.1"/>
    </source>
</evidence>
<dbReference type="PANTHER" id="PTHR32054:SF2">
    <property type="entry name" value="PROTEIN PLASTID MOVEMENT IMPAIRED 2"/>
    <property type="match status" value="1"/>
</dbReference>
<evidence type="ECO:0000256" key="2">
    <source>
        <dbReference type="ARBA" id="ARBA00023054"/>
    </source>
</evidence>
<dbReference type="AlphaFoldDB" id="A0ABD3BRK0"/>
<dbReference type="PANTHER" id="PTHR32054">
    <property type="entry name" value="HEAVY CHAIN, PUTATIVE, EXPRESSED-RELATED-RELATED"/>
    <property type="match status" value="1"/>
</dbReference>